<evidence type="ECO:0000256" key="8">
    <source>
        <dbReference type="SAM" id="SignalP"/>
    </source>
</evidence>
<keyword evidence="7" id="KW-0449">Lipoprotein</keyword>
<dbReference type="GO" id="GO:0009847">
    <property type="term" value="P:spore germination"/>
    <property type="evidence" value="ECO:0007669"/>
    <property type="project" value="InterPro"/>
</dbReference>
<reference evidence="11 12" key="1">
    <citation type="submission" date="2018-06" db="EMBL/GenBank/DDBJ databases">
        <title>Genomic Encyclopedia of Type Strains, Phase IV (KMG-IV): sequencing the most valuable type-strain genomes for metagenomic binning, comparative biology and taxonomic classification.</title>
        <authorList>
            <person name="Goeker M."/>
        </authorList>
    </citation>
    <scope>NUCLEOTIDE SEQUENCE [LARGE SCALE GENOMIC DNA]</scope>
    <source>
        <strain evidence="11 12">DSM 15140</strain>
    </source>
</reference>
<dbReference type="InterPro" id="IPR008844">
    <property type="entry name" value="Spore_GerAC-like"/>
</dbReference>
<dbReference type="Pfam" id="PF25198">
    <property type="entry name" value="Spore_GerAC_N"/>
    <property type="match status" value="1"/>
</dbReference>
<evidence type="ECO:0000256" key="7">
    <source>
        <dbReference type="ARBA" id="ARBA00023288"/>
    </source>
</evidence>
<dbReference type="PROSITE" id="PS51257">
    <property type="entry name" value="PROKAR_LIPOPROTEIN"/>
    <property type="match status" value="1"/>
</dbReference>
<dbReference type="Proteomes" id="UP000252254">
    <property type="component" value="Unassembled WGS sequence"/>
</dbReference>
<dbReference type="STRING" id="200904.GCA_900168775_03315"/>
<dbReference type="Gene3D" id="3.30.300.210">
    <property type="entry name" value="Nutrient germinant receptor protein C, domain 3"/>
    <property type="match status" value="1"/>
</dbReference>
<protein>
    <submittedName>
        <fullName evidence="11">Ger(X)C family germination protein</fullName>
    </submittedName>
</protein>
<dbReference type="InterPro" id="IPR057336">
    <property type="entry name" value="GerAC_N"/>
</dbReference>
<evidence type="ECO:0000313" key="11">
    <source>
        <dbReference type="EMBL" id="RBO99734.1"/>
    </source>
</evidence>
<proteinExistence type="inferred from homology"/>
<organism evidence="11 12">
    <name type="scientific">Paraliobacillus ryukyuensis</name>
    <dbReference type="NCBI Taxonomy" id="200904"/>
    <lineage>
        <taxon>Bacteria</taxon>
        <taxon>Bacillati</taxon>
        <taxon>Bacillota</taxon>
        <taxon>Bacilli</taxon>
        <taxon>Bacillales</taxon>
        <taxon>Bacillaceae</taxon>
        <taxon>Paraliobacillus</taxon>
    </lineage>
</organism>
<dbReference type="InterPro" id="IPR046953">
    <property type="entry name" value="Spore_GerAC-like_C"/>
</dbReference>
<evidence type="ECO:0000259" key="10">
    <source>
        <dbReference type="Pfam" id="PF25198"/>
    </source>
</evidence>
<dbReference type="NCBIfam" id="TIGR02887">
    <property type="entry name" value="spore_ger_x_C"/>
    <property type="match status" value="1"/>
</dbReference>
<name>A0A366EE22_9BACI</name>
<feature type="signal peptide" evidence="8">
    <location>
        <begin position="1"/>
        <end position="23"/>
    </location>
</feature>
<feature type="domain" description="Spore germination protein N-terminal" evidence="10">
    <location>
        <begin position="23"/>
        <end position="218"/>
    </location>
</feature>
<keyword evidence="4 8" id="KW-0732">Signal</keyword>
<evidence type="ECO:0000256" key="1">
    <source>
        <dbReference type="ARBA" id="ARBA00004635"/>
    </source>
</evidence>
<dbReference type="GO" id="GO:0016020">
    <property type="term" value="C:membrane"/>
    <property type="evidence" value="ECO:0007669"/>
    <property type="project" value="UniProtKB-SubCell"/>
</dbReference>
<evidence type="ECO:0000259" key="9">
    <source>
        <dbReference type="Pfam" id="PF05504"/>
    </source>
</evidence>
<dbReference type="InterPro" id="IPR038501">
    <property type="entry name" value="Spore_GerAC_C_sf"/>
</dbReference>
<comment type="similarity">
    <text evidence="2">Belongs to the GerABKC lipoprotein family.</text>
</comment>
<accession>A0A366EE22</accession>
<comment type="subcellular location">
    <subcellularLocation>
        <location evidence="1">Membrane</location>
        <topology evidence="1">Lipid-anchor</topology>
    </subcellularLocation>
</comment>
<feature type="chain" id="PRO_5038687626" evidence="8">
    <location>
        <begin position="24"/>
        <end position="396"/>
    </location>
</feature>
<gene>
    <name evidence="11" type="ORF">DES48_10359</name>
</gene>
<evidence type="ECO:0000256" key="6">
    <source>
        <dbReference type="ARBA" id="ARBA00023139"/>
    </source>
</evidence>
<feature type="domain" description="Spore germination GerAC-like C-terminal" evidence="9">
    <location>
        <begin position="245"/>
        <end position="392"/>
    </location>
</feature>
<keyword evidence="12" id="KW-1185">Reference proteome</keyword>
<evidence type="ECO:0000256" key="2">
    <source>
        <dbReference type="ARBA" id="ARBA00007886"/>
    </source>
</evidence>
<keyword evidence="5" id="KW-0472">Membrane</keyword>
<keyword evidence="3" id="KW-0309">Germination</keyword>
<evidence type="ECO:0000256" key="3">
    <source>
        <dbReference type="ARBA" id="ARBA00022544"/>
    </source>
</evidence>
<dbReference type="EMBL" id="QNRI01000003">
    <property type="protein sequence ID" value="RBO99734.1"/>
    <property type="molecule type" value="Genomic_DNA"/>
</dbReference>
<dbReference type="PANTHER" id="PTHR35789:SF1">
    <property type="entry name" value="SPORE GERMINATION PROTEIN B3"/>
    <property type="match status" value="1"/>
</dbReference>
<evidence type="ECO:0000256" key="5">
    <source>
        <dbReference type="ARBA" id="ARBA00023136"/>
    </source>
</evidence>
<dbReference type="PANTHER" id="PTHR35789">
    <property type="entry name" value="SPORE GERMINATION PROTEIN B3"/>
    <property type="match status" value="1"/>
</dbReference>
<dbReference type="Pfam" id="PF05504">
    <property type="entry name" value="Spore_GerAC"/>
    <property type="match status" value="1"/>
</dbReference>
<sequence length="396" mass="44525">MKQFITCCILYLFLLITLSGCWDQHEIEKRATIIGLAVDIATPEEVEKEQVTASNTNTTNDKVFVKLTGQLAVPGKIQLGPKSGESSPDEAVWTVEGYGQNIGDAIQSMQQKLAHDVFLGHLQVIIISPDVFKEGMNDINDYFKRRTDIRRSIWMALATDKAADLLHISPKLELVPAMYLATSLDQATEMGKFPDLPIDQYWFANVAKGKHEILPYLEQNGDNIRIAGLAYQNDDIHFVDPFHVIFYNGITGEKPGGASAIIKLTNGNVLMESNYRRVKYEVKLKNGMPTINVTIGIEGVIEEKSSKAINLHLAKTIQSIEQSAKKMAEEESLNLIEDTQKNQSDIFGFGEIVRAHLPKYWNEHVKKEADWERIYKKIPIHVTYKVKVTGIGTQLH</sequence>
<dbReference type="AlphaFoldDB" id="A0A366EE22"/>
<keyword evidence="6" id="KW-0564">Palmitate</keyword>
<evidence type="ECO:0000313" key="12">
    <source>
        <dbReference type="Proteomes" id="UP000252254"/>
    </source>
</evidence>
<evidence type="ECO:0000256" key="4">
    <source>
        <dbReference type="ARBA" id="ARBA00022729"/>
    </source>
</evidence>
<comment type="caution">
    <text evidence="11">The sequence shown here is derived from an EMBL/GenBank/DDBJ whole genome shotgun (WGS) entry which is preliminary data.</text>
</comment>
<dbReference type="RefSeq" id="WP_170126178.1">
    <property type="nucleotide sequence ID" value="NZ_BAABQN010000011.1"/>
</dbReference>